<accession>A0ABW8YS28</accession>
<dbReference type="CDD" id="cd06462">
    <property type="entry name" value="Peptidase_S24_S26"/>
    <property type="match status" value="1"/>
</dbReference>
<protein>
    <recommendedName>
        <fullName evidence="2 3">Signal peptidase I</fullName>
        <ecNumber evidence="3">3.4.21.89</ecNumber>
    </recommendedName>
</protein>
<proteinExistence type="inferred from homology"/>
<evidence type="ECO:0000256" key="3">
    <source>
        <dbReference type="RuleBase" id="RU362042"/>
    </source>
</evidence>
<evidence type="ECO:0000313" key="5">
    <source>
        <dbReference type="EMBL" id="MFL9841981.1"/>
    </source>
</evidence>
<comment type="similarity">
    <text evidence="1 3">Belongs to the peptidase S26 family.</text>
</comment>
<keyword evidence="3" id="KW-0472">Membrane</keyword>
<keyword evidence="3 5" id="KW-0378">Hydrolase</keyword>
<dbReference type="Pfam" id="PF10502">
    <property type="entry name" value="Peptidase_S26"/>
    <property type="match status" value="1"/>
</dbReference>
<evidence type="ECO:0000256" key="1">
    <source>
        <dbReference type="ARBA" id="ARBA00009370"/>
    </source>
</evidence>
<keyword evidence="3" id="KW-0812">Transmembrane</keyword>
<dbReference type="NCBIfam" id="TIGR02227">
    <property type="entry name" value="sigpep_I_bact"/>
    <property type="match status" value="1"/>
</dbReference>
<comment type="catalytic activity">
    <reaction evidence="3">
        <text>Cleavage of hydrophobic, N-terminal signal or leader sequences from secreted and periplasmic proteins.</text>
        <dbReference type="EC" id="3.4.21.89"/>
    </reaction>
</comment>
<evidence type="ECO:0000313" key="6">
    <source>
        <dbReference type="Proteomes" id="UP001629244"/>
    </source>
</evidence>
<dbReference type="Proteomes" id="UP001629244">
    <property type="component" value="Unassembled WGS sequence"/>
</dbReference>
<evidence type="ECO:0000259" key="4">
    <source>
        <dbReference type="Pfam" id="PF10502"/>
    </source>
</evidence>
<dbReference type="GO" id="GO:0009003">
    <property type="term" value="F:signal peptidase activity"/>
    <property type="evidence" value="ECO:0007669"/>
    <property type="project" value="UniProtKB-EC"/>
</dbReference>
<keyword evidence="6" id="KW-1185">Reference proteome</keyword>
<feature type="transmembrane region" description="Helical" evidence="3">
    <location>
        <begin position="6"/>
        <end position="27"/>
    </location>
</feature>
<comment type="caution">
    <text evidence="5">The sequence shown here is derived from an EMBL/GenBank/DDBJ whole genome shotgun (WGS) entry which is preliminary data.</text>
</comment>
<gene>
    <name evidence="5" type="primary">lepB</name>
    <name evidence="5" type="ORF">ABS767_13485</name>
</gene>
<dbReference type="InterPro" id="IPR000223">
    <property type="entry name" value="Pept_S26A_signal_pept_1"/>
</dbReference>
<dbReference type="PANTHER" id="PTHR43390:SF1">
    <property type="entry name" value="CHLOROPLAST PROCESSING PEPTIDASE"/>
    <property type="match status" value="1"/>
</dbReference>
<feature type="domain" description="Peptidase S26" evidence="4">
    <location>
        <begin position="30"/>
        <end position="195"/>
    </location>
</feature>
<reference evidence="5 6" key="1">
    <citation type="submission" date="2024-06" db="EMBL/GenBank/DDBJ databases">
        <authorList>
            <person name="Kaempfer P."/>
            <person name="Viver T."/>
        </authorList>
    </citation>
    <scope>NUCLEOTIDE SEQUENCE [LARGE SCALE GENOMIC DNA]</scope>
    <source>
        <strain evidence="5 6">ST-64</strain>
    </source>
</reference>
<organism evidence="5 6">
    <name type="scientific">Sphingomonas plantiphila</name>
    <dbReference type="NCBI Taxonomy" id="3163295"/>
    <lineage>
        <taxon>Bacteria</taxon>
        <taxon>Pseudomonadati</taxon>
        <taxon>Pseudomonadota</taxon>
        <taxon>Alphaproteobacteria</taxon>
        <taxon>Sphingomonadales</taxon>
        <taxon>Sphingomonadaceae</taxon>
        <taxon>Sphingomonas</taxon>
    </lineage>
</organism>
<comment type="subcellular location">
    <subcellularLocation>
        <location evidence="3">Membrane</location>
        <topology evidence="3">Single-pass type II membrane protein</topology>
    </subcellularLocation>
</comment>
<dbReference type="PRINTS" id="PR00727">
    <property type="entry name" value="LEADERPTASE"/>
</dbReference>
<evidence type="ECO:0000256" key="2">
    <source>
        <dbReference type="ARBA" id="ARBA00019232"/>
    </source>
</evidence>
<dbReference type="SUPFAM" id="SSF51306">
    <property type="entry name" value="LexA/Signal peptidase"/>
    <property type="match status" value="1"/>
</dbReference>
<dbReference type="PANTHER" id="PTHR43390">
    <property type="entry name" value="SIGNAL PEPTIDASE I"/>
    <property type="match status" value="1"/>
</dbReference>
<sequence length="202" mass="21573">MKWWTVPAGIGGAVVLAVAAVGAITIARGDLERSMPWKFLRSASESMAPTVRSGVRLTARRASAEELKRGDIVAFYVGDMMWIQRVVGLPGDTVEMRRGQVVLNGKPVPQASVGTMEIDGATLVVRSEQLPGLAAHRVLDQGPTNGDDTPPVRVPASKLFLLGDNRDNAMDSRFPAFAEDSGGGLISFKAVYGVVRPEDISE</sequence>
<dbReference type="Gene3D" id="2.10.109.10">
    <property type="entry name" value="Umud Fragment, subunit A"/>
    <property type="match status" value="1"/>
</dbReference>
<dbReference type="InterPro" id="IPR036286">
    <property type="entry name" value="LexA/Signal_pep-like_sf"/>
</dbReference>
<dbReference type="RefSeq" id="WP_408079202.1">
    <property type="nucleotide sequence ID" value="NZ_JBELQC010000002.1"/>
</dbReference>
<dbReference type="InterPro" id="IPR019533">
    <property type="entry name" value="Peptidase_S26"/>
</dbReference>
<dbReference type="EMBL" id="JBELQC010000002">
    <property type="protein sequence ID" value="MFL9841981.1"/>
    <property type="molecule type" value="Genomic_DNA"/>
</dbReference>
<keyword evidence="3" id="KW-1133">Transmembrane helix</keyword>
<keyword evidence="3" id="KW-0645">Protease</keyword>
<dbReference type="EC" id="3.4.21.89" evidence="3"/>
<name>A0ABW8YS28_9SPHN</name>